<dbReference type="Proteomes" id="UP001153761">
    <property type="component" value="Chromosome"/>
</dbReference>
<dbReference type="SUPFAM" id="SSF88723">
    <property type="entry name" value="PIN domain-like"/>
    <property type="match status" value="1"/>
</dbReference>
<evidence type="ECO:0000313" key="1">
    <source>
        <dbReference type="EMBL" id="CAD5950136.1"/>
    </source>
</evidence>
<protein>
    <recommendedName>
        <fullName evidence="3">PIN domain-containing protein</fullName>
    </recommendedName>
</protein>
<accession>A0AAD1Q580</accession>
<dbReference type="InterPro" id="IPR029060">
    <property type="entry name" value="PIN-like_dom_sf"/>
</dbReference>
<dbReference type="RefSeq" id="WP_227365010.1">
    <property type="nucleotide sequence ID" value="NZ_JBAVBW010000171.1"/>
</dbReference>
<evidence type="ECO:0000313" key="2">
    <source>
        <dbReference type="Proteomes" id="UP001153761"/>
    </source>
</evidence>
<name>A0AAD1Q580_PLAAG</name>
<dbReference type="CDD" id="cd09881">
    <property type="entry name" value="PIN_VapC4-5_FitB-like"/>
    <property type="match status" value="1"/>
</dbReference>
<gene>
    <name evidence="1" type="ORF">PANO66_02562</name>
</gene>
<sequence>MRLYTKLSINLDFFKAVRILNFDEKASKIYENLIKEDQELNKKRLQKDLRIAAITLSVNGVMVTADKKDFSLIHGLVIEDWTDPSILLTKR</sequence>
<dbReference type="Gene3D" id="3.40.50.1010">
    <property type="entry name" value="5'-nuclease"/>
    <property type="match status" value="1"/>
</dbReference>
<dbReference type="EMBL" id="LR882963">
    <property type="protein sequence ID" value="CAD5950136.1"/>
    <property type="molecule type" value="Genomic_DNA"/>
</dbReference>
<dbReference type="AlphaFoldDB" id="A0AAD1Q580"/>
<proteinExistence type="predicted"/>
<reference evidence="1" key="1">
    <citation type="submission" date="2020-09" db="EMBL/GenBank/DDBJ databases">
        <authorList>
            <person name="Blom J."/>
        </authorList>
    </citation>
    <scope>NUCLEOTIDE SEQUENCE</scope>
    <source>
        <strain evidence="1">No.66</strain>
    </source>
</reference>
<evidence type="ECO:0008006" key="3">
    <source>
        <dbReference type="Google" id="ProtNLM"/>
    </source>
</evidence>
<organism evidence="1 2">
    <name type="scientific">Planktothrix agardhii</name>
    <name type="common">Oscillatoria agardhii</name>
    <dbReference type="NCBI Taxonomy" id="1160"/>
    <lineage>
        <taxon>Bacteria</taxon>
        <taxon>Bacillati</taxon>
        <taxon>Cyanobacteriota</taxon>
        <taxon>Cyanophyceae</taxon>
        <taxon>Oscillatoriophycideae</taxon>
        <taxon>Oscillatoriales</taxon>
        <taxon>Microcoleaceae</taxon>
        <taxon>Planktothrix</taxon>
    </lineage>
</organism>